<evidence type="ECO:0000313" key="5">
    <source>
        <dbReference type="Proteomes" id="UP001597375"/>
    </source>
</evidence>
<sequence>MKTATPPASTSHVKKSDPVAESLATLLADTYALMGQVHVAHWNVEGPNFYSLHLAFEEQYKELFKAVDELAERLRALGFYAPGGLKTLASMSSIKEAKIEETPAENHVAHLIAGHEAVVKSAEKAREIAGEHDDNETEDLVIGRVKTHQKALWMLRSVTKAA</sequence>
<evidence type="ECO:0000313" key="4">
    <source>
        <dbReference type="EMBL" id="MFD2257132.1"/>
    </source>
</evidence>
<proteinExistence type="inferred from homology"/>
<comment type="similarity">
    <text evidence="1 2">Belongs to the Dps family.</text>
</comment>
<dbReference type="InterPro" id="IPR002177">
    <property type="entry name" value="DPS_DNA-bd"/>
</dbReference>
<accession>A0ABW5D8B3</accession>
<dbReference type="RefSeq" id="WP_386820418.1">
    <property type="nucleotide sequence ID" value="NZ_JBHUIT010000017.1"/>
</dbReference>
<organism evidence="4 5">
    <name type="scientific">Luteolibacter algae</name>
    <dbReference type="NCBI Taxonomy" id="454151"/>
    <lineage>
        <taxon>Bacteria</taxon>
        <taxon>Pseudomonadati</taxon>
        <taxon>Verrucomicrobiota</taxon>
        <taxon>Verrucomicrobiia</taxon>
        <taxon>Verrucomicrobiales</taxon>
        <taxon>Verrucomicrobiaceae</taxon>
        <taxon>Luteolibacter</taxon>
    </lineage>
</organism>
<gene>
    <name evidence="4" type="ORF">ACFSSA_10620</name>
</gene>
<comment type="caution">
    <text evidence="4">The sequence shown here is derived from an EMBL/GenBank/DDBJ whole genome shotgun (WGS) entry which is preliminary data.</text>
</comment>
<dbReference type="Gene3D" id="1.20.1260.10">
    <property type="match status" value="1"/>
</dbReference>
<dbReference type="InterPro" id="IPR008331">
    <property type="entry name" value="Ferritin_DPS_dom"/>
</dbReference>
<protein>
    <submittedName>
        <fullName evidence="4">Dps family protein</fullName>
    </submittedName>
</protein>
<dbReference type="InterPro" id="IPR009078">
    <property type="entry name" value="Ferritin-like_SF"/>
</dbReference>
<dbReference type="PROSITE" id="PS00818">
    <property type="entry name" value="DPS_1"/>
    <property type="match status" value="1"/>
</dbReference>
<dbReference type="PANTHER" id="PTHR42932:SF3">
    <property type="entry name" value="DNA PROTECTION DURING STARVATION PROTEIN"/>
    <property type="match status" value="1"/>
</dbReference>
<evidence type="ECO:0000259" key="3">
    <source>
        <dbReference type="Pfam" id="PF00210"/>
    </source>
</evidence>
<dbReference type="Pfam" id="PF00210">
    <property type="entry name" value="Ferritin"/>
    <property type="match status" value="1"/>
</dbReference>
<dbReference type="Proteomes" id="UP001597375">
    <property type="component" value="Unassembled WGS sequence"/>
</dbReference>
<dbReference type="CDD" id="cd01043">
    <property type="entry name" value="DPS"/>
    <property type="match status" value="1"/>
</dbReference>
<dbReference type="PIRSF" id="PIRSF005900">
    <property type="entry name" value="Dps"/>
    <property type="match status" value="1"/>
</dbReference>
<dbReference type="PRINTS" id="PR01346">
    <property type="entry name" value="HELNAPAPROT"/>
</dbReference>
<dbReference type="PANTHER" id="PTHR42932">
    <property type="entry name" value="GENERAL STRESS PROTEIN 20U"/>
    <property type="match status" value="1"/>
</dbReference>
<dbReference type="PROSITE" id="PS00819">
    <property type="entry name" value="DPS_2"/>
    <property type="match status" value="1"/>
</dbReference>
<name>A0ABW5D8B3_9BACT</name>
<dbReference type="InterPro" id="IPR023188">
    <property type="entry name" value="DPS_DNA-bd_CS"/>
</dbReference>
<keyword evidence="5" id="KW-1185">Reference proteome</keyword>
<dbReference type="SUPFAM" id="SSF47240">
    <property type="entry name" value="Ferritin-like"/>
    <property type="match status" value="1"/>
</dbReference>
<dbReference type="EMBL" id="JBHUIT010000017">
    <property type="protein sequence ID" value="MFD2257132.1"/>
    <property type="molecule type" value="Genomic_DNA"/>
</dbReference>
<evidence type="ECO:0000256" key="1">
    <source>
        <dbReference type="ARBA" id="ARBA00009497"/>
    </source>
</evidence>
<dbReference type="InterPro" id="IPR012347">
    <property type="entry name" value="Ferritin-like"/>
</dbReference>
<reference evidence="5" key="1">
    <citation type="journal article" date="2019" name="Int. J. Syst. Evol. Microbiol.">
        <title>The Global Catalogue of Microorganisms (GCM) 10K type strain sequencing project: providing services to taxonomists for standard genome sequencing and annotation.</title>
        <authorList>
            <consortium name="The Broad Institute Genomics Platform"/>
            <consortium name="The Broad Institute Genome Sequencing Center for Infectious Disease"/>
            <person name="Wu L."/>
            <person name="Ma J."/>
        </authorList>
    </citation>
    <scope>NUCLEOTIDE SEQUENCE [LARGE SCALE GENOMIC DNA]</scope>
    <source>
        <strain evidence="5">CGMCC 4.7106</strain>
    </source>
</reference>
<evidence type="ECO:0000256" key="2">
    <source>
        <dbReference type="RuleBase" id="RU003875"/>
    </source>
</evidence>
<feature type="domain" description="Ferritin/DPS" evidence="3">
    <location>
        <begin position="22"/>
        <end position="158"/>
    </location>
</feature>